<dbReference type="GeneID" id="106165543"/>
<feature type="compositionally biased region" description="Polar residues" evidence="1">
    <location>
        <begin position="333"/>
        <end position="343"/>
    </location>
</feature>
<dbReference type="InterPro" id="IPR031518">
    <property type="entry name" value="DUF4693"/>
</dbReference>
<accession>A0A1S3INU9</accession>
<feature type="region of interest" description="Disordered" evidence="1">
    <location>
        <begin position="333"/>
        <end position="366"/>
    </location>
</feature>
<evidence type="ECO:0000313" key="3">
    <source>
        <dbReference type="RefSeq" id="XP_013399214.1"/>
    </source>
</evidence>
<name>A0A1S3INU9_LINAN</name>
<feature type="region of interest" description="Disordered" evidence="1">
    <location>
        <begin position="96"/>
        <end position="137"/>
    </location>
</feature>
<keyword evidence="2" id="KW-1185">Reference proteome</keyword>
<proteinExistence type="predicted"/>
<evidence type="ECO:0000313" key="2">
    <source>
        <dbReference type="Proteomes" id="UP000085678"/>
    </source>
</evidence>
<feature type="region of interest" description="Disordered" evidence="1">
    <location>
        <begin position="156"/>
        <end position="175"/>
    </location>
</feature>
<dbReference type="AlphaFoldDB" id="A0A1S3INU9"/>
<dbReference type="Proteomes" id="UP000085678">
    <property type="component" value="Unplaced"/>
</dbReference>
<dbReference type="InParanoid" id="A0A1S3INU9"/>
<gene>
    <name evidence="3" type="primary">LOC106165543</name>
</gene>
<dbReference type="KEGG" id="lak:106165543"/>
<sequence>MAASSGKFDLGKSIQGILYLLNVIDKKRLEHERVLQDYRILFKPWPLRGQTEKLESDEKTSKVLTEQGEHIEDHSMSEQEKAEVRLLDTMLLKAQATRDKHLKTQESKQSTSDKSRESRSSEIHKPPLPPIRTKSPVVLATSTVTKKELKSSKLKTISQVGEAHERSSEGNTDTALSNLEDCAGSGIGVIEQSRLNALIGINTKVSKGKEAYKSAPFKTENVISKSQKTRIIQRSQAFKSRSASEERQMPPTSAPKRVPNSLKSQQPNAKVTRPKSLESILSQNRNVKVSSSSSKKVSKTAEVTEKVVNSMSQNISQLGESYLSMEGQVKRTTLNPVEQNQQHQPRDKNRHKDLEKTVDDEQKPKPFCLEQDGASLNIPVKLRRCYMNNVTLRKKVTSKRLSSANTPDTSVEMEFFQKLEMKLYEKLPEPLQRMSRMEHTYQELQLLFQHFNLETFSENSPWEEVARATRTVEHIMMSFQEQEHEFTKLFPGRDKFEKEAEDQTFKINKKSLLPSQHWNPGCLPSSNYKLWYSSERDLKDHVRHIHDVQVYMHHLQFLEAVQEQLLFLDAVNQDKRQYYEAYRSVYSLLTSHGEHSPTLVQDVSDSSDLEN</sequence>
<reference evidence="3" key="1">
    <citation type="submission" date="2025-08" db="UniProtKB">
        <authorList>
            <consortium name="RefSeq"/>
        </authorList>
    </citation>
    <scope>IDENTIFICATION</scope>
    <source>
        <tissue evidence="3">Gonads</tissue>
    </source>
</reference>
<feature type="compositionally biased region" description="Basic and acidic residues" evidence="1">
    <location>
        <begin position="344"/>
        <end position="364"/>
    </location>
</feature>
<dbReference type="OMA" id="WEDVYYL"/>
<evidence type="ECO:0000256" key="1">
    <source>
        <dbReference type="SAM" id="MobiDB-lite"/>
    </source>
</evidence>
<feature type="compositionally biased region" description="Polar residues" evidence="1">
    <location>
        <begin position="225"/>
        <end position="241"/>
    </location>
</feature>
<feature type="region of interest" description="Disordered" evidence="1">
    <location>
        <begin position="225"/>
        <end position="302"/>
    </location>
</feature>
<feature type="compositionally biased region" description="Basic and acidic residues" evidence="1">
    <location>
        <begin position="96"/>
        <end position="125"/>
    </location>
</feature>
<organism evidence="2 3">
    <name type="scientific">Lingula anatina</name>
    <name type="common">Brachiopod</name>
    <name type="synonym">Lingula unguis</name>
    <dbReference type="NCBI Taxonomy" id="7574"/>
    <lineage>
        <taxon>Eukaryota</taxon>
        <taxon>Metazoa</taxon>
        <taxon>Spiralia</taxon>
        <taxon>Lophotrochozoa</taxon>
        <taxon>Brachiopoda</taxon>
        <taxon>Linguliformea</taxon>
        <taxon>Lingulata</taxon>
        <taxon>Lingulida</taxon>
        <taxon>Linguloidea</taxon>
        <taxon>Lingulidae</taxon>
        <taxon>Lingula</taxon>
    </lineage>
</organism>
<dbReference type="Pfam" id="PF15764">
    <property type="entry name" value="DUF4693"/>
    <property type="match status" value="1"/>
</dbReference>
<dbReference type="RefSeq" id="XP_013399214.1">
    <property type="nucleotide sequence ID" value="XM_013543760.1"/>
</dbReference>
<protein>
    <submittedName>
        <fullName evidence="3">Uncharacterized protein LOC106165543</fullName>
    </submittedName>
</protein>